<comment type="subcellular location">
    <subcellularLocation>
        <location evidence="1">Cell membrane</location>
    </subcellularLocation>
    <subcellularLocation>
        <location evidence="2">Secreted</location>
        <location evidence="2">Cell wall</location>
        <location evidence="2">S-layer</location>
    </subcellularLocation>
</comment>
<evidence type="ECO:0000313" key="18">
    <source>
        <dbReference type="Proteomes" id="UP000001879"/>
    </source>
</evidence>
<dbReference type="NCBIfam" id="TIGR04207">
    <property type="entry name" value="halo_sig_pep"/>
    <property type="match status" value="1"/>
</dbReference>
<evidence type="ECO:0000259" key="15">
    <source>
        <dbReference type="Pfam" id="PF25162"/>
    </source>
</evidence>
<dbReference type="eggNOG" id="arCOG06273">
    <property type="taxonomic scope" value="Archaea"/>
</dbReference>
<protein>
    <recommendedName>
        <fullName evidence="20">CARDB domain-containing protein</fullName>
    </recommendedName>
</protein>
<evidence type="ECO:0000313" key="17">
    <source>
        <dbReference type="EMBL" id="ELY25870.1"/>
    </source>
</evidence>
<feature type="domain" description="PGF-CTERM archaeal protein-sorting signal" evidence="14">
    <location>
        <begin position="772"/>
        <end position="793"/>
    </location>
</feature>
<evidence type="ECO:0000256" key="10">
    <source>
        <dbReference type="ARBA" id="ARBA00022989"/>
    </source>
</evidence>
<reference evidence="16" key="4">
    <citation type="submission" date="2016-09" db="EMBL/GenBank/DDBJ databases">
        <authorList>
            <person name="Pfeiffer F."/>
        </authorList>
    </citation>
    <scope>NUCLEOTIDE SEQUENCE</scope>
    <source>
        <strain evidence="16">ATCC 43099</strain>
    </source>
</reference>
<dbReference type="HOGENOM" id="CLU_011657_0_0_2"/>
<dbReference type="EMBL" id="AOHS01000054">
    <property type="protein sequence ID" value="ELY25870.1"/>
    <property type="molecule type" value="Genomic_DNA"/>
</dbReference>
<keyword evidence="7" id="KW-0701">S-layer</keyword>
<sequence length="795" mass="85990">MTNENSFREKGRAVFLAALMVMSVVAMSAAFTGAVAATNHDDLDEQGADDYLDSASTFWEGQHLLVHYDDDDYADDDEFELRDVDDNSAGSLVDQFSLDDGAYVIDTEGLDGNYVIEDDDGNIANINDGELTDSESSDVDNNDFEIAQQDFDAEFESDEVADSNSDFEVEFDSIRNQYDVNVSSDDLDEDDLDELLDEIGLSNEVDDENEVATLKDVSDGAYSLNFTDIDAGEYEFNFDVTDTAAESSATVNVTESAAADLSFAESDFTEERSNIAAIDIELQETSDAHVQIGEEDEVNYEVQLQVEDGSDDGNVTLLVDTTEMHTADDSAFWAAHEEDDVSVEDYEATSDVLEGGDYTLSLANDASFDDEHDTAFFTLNDRTELADDAVSIYTAPDDVEDFSDYNDTTVTSTDYIAQNDTLLATVDTTSLFAYFDDADEFSDVDDTLELAIVEQDPGPNADPVVFNATDNDFDVDVVDANQSAGQLIFAVDYSEAYDGSDEFELETDYDLEFTVSDENAFAEDNESAASEFVVEERELEWDDTAEEVPNSDSAIVTGETNVAPGTEVTTRARSTGNFTTTSDTVVEIDDDGDRYFEAEYDLSDYAAGTEFTLTANEDEESAEIDSVLVDADEAIITVDADAPSDAEVGEDVTLDVTISNTGGTSDEVDIGVVIAGENVDEVTTELESEGTWSNSYEFTADSEGDVEWSVTAGDYDEESGVTTFSDDDKSDDDKSDDDKSDDDGADDDGAADDGADDDGETDDGETDDDGSPGFGVAVALAALLGAAMLALRKQN</sequence>
<evidence type="ECO:0000256" key="12">
    <source>
        <dbReference type="ARBA" id="ARBA00023180"/>
    </source>
</evidence>
<gene>
    <name evidence="16" type="ordered locus">Nmag_0891</name>
    <name evidence="17" type="ORF">C500_16969</name>
</gene>
<evidence type="ECO:0000256" key="1">
    <source>
        <dbReference type="ARBA" id="ARBA00004236"/>
    </source>
</evidence>
<keyword evidence="12" id="KW-0325">Glycoprotein</keyword>
<evidence type="ECO:0000313" key="19">
    <source>
        <dbReference type="Proteomes" id="UP000011543"/>
    </source>
</evidence>
<feature type="domain" description="DUF7827" evidence="15">
    <location>
        <begin position="253"/>
        <end position="361"/>
    </location>
</feature>
<dbReference type="PATRIC" id="fig|547559.17.peg.3337"/>
<dbReference type="Proteomes" id="UP000011543">
    <property type="component" value="Unassembled WGS sequence"/>
</dbReference>
<feature type="region of interest" description="Disordered" evidence="13">
    <location>
        <begin position="713"/>
        <end position="774"/>
    </location>
</feature>
<dbReference type="InterPro" id="IPR026452">
    <property type="entry name" value="Surf_glycop_sig_pep"/>
</dbReference>
<reference evidence="18" key="1">
    <citation type="submission" date="2010-02" db="EMBL/GenBank/DDBJ databases">
        <title>Complete sequence of chromosome of Natrialba magadii ATCC 43099.</title>
        <authorList>
            <consortium name="US DOE Joint Genome Institute"/>
            <person name="Lucas S."/>
            <person name="Copeland A."/>
            <person name="Lapidus A."/>
            <person name="Cheng J.-F."/>
            <person name="Bruce D."/>
            <person name="Goodwin L."/>
            <person name="Pitluck S."/>
            <person name="Davenport K."/>
            <person name="Saunders E."/>
            <person name="Detter J.C."/>
            <person name="Han C."/>
            <person name="Tapia R."/>
            <person name="Land M."/>
            <person name="Hauser L."/>
            <person name="Kyrpides N."/>
            <person name="Mikhailova N."/>
            <person name="De Castro R.E."/>
            <person name="Maupin-Furlow J.A."/>
            <person name="Woyke T."/>
        </authorList>
    </citation>
    <scope>NUCLEOTIDE SEQUENCE [LARGE SCALE GENOMIC DNA]</scope>
    <source>
        <strain evidence="18">ATCC 43099 / DSM 3394 / CCM 3739 / CIP 104546 / IAM 13178 / JCM 8861 / NBRC 102185 / NCIMB 2190 / MS3</strain>
    </source>
</reference>
<dbReference type="Pfam" id="PF18204">
    <property type="entry name" value="PGF-CTERM"/>
    <property type="match status" value="1"/>
</dbReference>
<evidence type="ECO:0000256" key="8">
    <source>
        <dbReference type="ARBA" id="ARBA00022692"/>
    </source>
</evidence>
<dbReference type="NCBIfam" id="NF045517">
    <property type="entry name" value="halo_surf_dom"/>
    <property type="match status" value="1"/>
</dbReference>
<dbReference type="KEGG" id="nmg:Nmag_0891"/>
<reference evidence="17 19" key="3">
    <citation type="journal article" date="2014" name="PLoS Genet.">
        <title>Phylogenetically driven sequencing of extremely halophilic archaea reveals strategies for static and dynamic osmo-response.</title>
        <authorList>
            <person name="Becker E.A."/>
            <person name="Seitzer P.M."/>
            <person name="Tritt A."/>
            <person name="Larsen D."/>
            <person name="Krusor M."/>
            <person name="Yao A.I."/>
            <person name="Wu D."/>
            <person name="Madern D."/>
            <person name="Eisen J.A."/>
            <person name="Darling A.E."/>
            <person name="Facciotti M.T."/>
        </authorList>
    </citation>
    <scope>NUCLEOTIDE SEQUENCE [LARGE SCALE GENOMIC DNA]</scope>
    <source>
        <strain evidence="19">ATCC 43099 / DSM 3394 / CCM 3739 / CIP 104546 / IAM 13178 / JCM 8861 / NBRC 102185 / NCIMB 2190 / MS3</strain>
        <strain evidence="17">MS-3</strain>
    </source>
</reference>
<keyword evidence="8" id="KW-0812">Transmembrane</keyword>
<keyword evidence="18" id="KW-1185">Reference proteome</keyword>
<evidence type="ECO:0000256" key="5">
    <source>
        <dbReference type="ARBA" id="ARBA00022512"/>
    </source>
</evidence>
<evidence type="ECO:0000256" key="11">
    <source>
        <dbReference type="ARBA" id="ARBA00023136"/>
    </source>
</evidence>
<dbReference type="PaxDb" id="547559-Nmag_0891"/>
<evidence type="ECO:0000259" key="14">
    <source>
        <dbReference type="Pfam" id="PF18204"/>
    </source>
</evidence>
<dbReference type="EMBL" id="CP001932">
    <property type="protein sequence ID" value="ADD04475.1"/>
    <property type="molecule type" value="Genomic_DNA"/>
</dbReference>
<dbReference type="GO" id="GO:0030115">
    <property type="term" value="C:S-layer"/>
    <property type="evidence" value="ECO:0007669"/>
    <property type="project" value="UniProtKB-SubCell"/>
</dbReference>
<keyword evidence="9" id="KW-0732">Signal</keyword>
<dbReference type="NCBIfam" id="TIGR04126">
    <property type="entry name" value="PGF_CTERM"/>
    <property type="match status" value="1"/>
</dbReference>
<keyword evidence="10" id="KW-1133">Transmembrane helix</keyword>
<feature type="compositionally biased region" description="Acidic residues" evidence="13">
    <location>
        <begin position="728"/>
        <end position="770"/>
    </location>
</feature>
<keyword evidence="5" id="KW-0134">Cell wall</keyword>
<dbReference type="RefSeq" id="WP_004216669.1">
    <property type="nucleotide sequence ID" value="NC_013922.1"/>
</dbReference>
<evidence type="ECO:0000256" key="9">
    <source>
        <dbReference type="ARBA" id="ARBA00022729"/>
    </source>
</evidence>
<evidence type="ECO:0000256" key="6">
    <source>
        <dbReference type="ARBA" id="ARBA00022525"/>
    </source>
</evidence>
<reference evidence="16 18" key="2">
    <citation type="journal article" date="2012" name="BMC Genomics">
        <title>A comparative genomics perspective on the genetic content of the alkaliphilic haloarchaeon Natrialba magadii ATCC 43099T.</title>
        <authorList>
            <person name="Siddaramappa S."/>
            <person name="Challacombe J.F."/>
            <person name="Decastro R.E."/>
            <person name="Pfeiffer F."/>
            <person name="Sastre D.E."/>
            <person name="Gimenez M.I."/>
            <person name="Paggi R.A."/>
            <person name="Detter J.C."/>
            <person name="Davenport K.W."/>
            <person name="Goodwin L.A."/>
            <person name="Kyrpides N."/>
            <person name="Tapia R."/>
            <person name="Pitluck S."/>
            <person name="Lucas S."/>
            <person name="Woyke T."/>
            <person name="Maupin-Furlow J.A."/>
        </authorList>
    </citation>
    <scope>NUCLEOTIDE SEQUENCE [LARGE SCALE GENOMIC DNA]</scope>
    <source>
        <strain evidence="16">ATCC 43099</strain>
        <strain evidence="18">ATCC 43099 / DSM 3394 / CCM 3739 / CIP 104546 / IAM 13178 / JCM 8861 / NBRC 102185 / NCIMB 2190 / MS3</strain>
    </source>
</reference>
<dbReference type="GeneID" id="8823720"/>
<keyword evidence="4" id="KW-1003">Cell membrane</keyword>
<keyword evidence="11" id="KW-0472">Membrane</keyword>
<proteinExistence type="inferred from homology"/>
<dbReference type="AlphaFoldDB" id="D3T0B7"/>
<evidence type="ECO:0000313" key="16">
    <source>
        <dbReference type="EMBL" id="ADD04475.1"/>
    </source>
</evidence>
<evidence type="ECO:0000256" key="2">
    <source>
        <dbReference type="ARBA" id="ARBA00004237"/>
    </source>
</evidence>
<evidence type="ECO:0008006" key="20">
    <source>
        <dbReference type="Google" id="ProtNLM"/>
    </source>
</evidence>
<dbReference type="Gene3D" id="2.60.40.10">
    <property type="entry name" value="Immunoglobulins"/>
    <property type="match status" value="1"/>
</dbReference>
<dbReference type="Proteomes" id="UP000001879">
    <property type="component" value="Chromosome"/>
</dbReference>
<dbReference type="InterPro" id="IPR057149">
    <property type="entry name" value="DUF7827"/>
</dbReference>
<keyword evidence="6" id="KW-0964">Secreted</keyword>
<feature type="region of interest" description="Disordered" evidence="13">
    <location>
        <begin position="686"/>
        <end position="705"/>
    </location>
</feature>
<dbReference type="InterPro" id="IPR026371">
    <property type="entry name" value="PGF_CTERM"/>
</dbReference>
<organism evidence="16 18">
    <name type="scientific">Natrialba magadii (strain ATCC 43099 / DSM 3394 / CCM 3739 / CIP 104546 / IAM 13178 / JCM 8861 / NBRC 102185 / NCIMB 2190 / MS3)</name>
    <name type="common">Natronobacterium magadii</name>
    <dbReference type="NCBI Taxonomy" id="547559"/>
    <lineage>
        <taxon>Archaea</taxon>
        <taxon>Methanobacteriati</taxon>
        <taxon>Methanobacteriota</taxon>
        <taxon>Stenosarchaea group</taxon>
        <taxon>Halobacteria</taxon>
        <taxon>Halobacteriales</taxon>
        <taxon>Natrialbaceae</taxon>
        <taxon>Natrialba</taxon>
    </lineage>
</organism>
<dbReference type="GO" id="GO:0005886">
    <property type="term" value="C:plasma membrane"/>
    <property type="evidence" value="ECO:0007669"/>
    <property type="project" value="UniProtKB-SubCell"/>
</dbReference>
<dbReference type="InterPro" id="IPR013783">
    <property type="entry name" value="Ig-like_fold"/>
</dbReference>
<evidence type="ECO:0000256" key="7">
    <source>
        <dbReference type="ARBA" id="ARBA00022601"/>
    </source>
</evidence>
<evidence type="ECO:0000256" key="3">
    <source>
        <dbReference type="ARBA" id="ARBA00009327"/>
    </source>
</evidence>
<evidence type="ECO:0000256" key="4">
    <source>
        <dbReference type="ARBA" id="ARBA00022475"/>
    </source>
</evidence>
<dbReference type="Pfam" id="PF25162">
    <property type="entry name" value="DUF7827"/>
    <property type="match status" value="1"/>
</dbReference>
<dbReference type="OrthoDB" id="169503at2157"/>
<name>D3T0B7_NATMM</name>
<accession>D3T0B7</accession>
<evidence type="ECO:0000256" key="13">
    <source>
        <dbReference type="SAM" id="MobiDB-lite"/>
    </source>
</evidence>
<comment type="similarity">
    <text evidence="3">Belongs to the halobacterial S-layer protein family.</text>
</comment>